<dbReference type="SUPFAM" id="SSF53850">
    <property type="entry name" value="Periplasmic binding protein-like II"/>
    <property type="match status" value="1"/>
</dbReference>
<evidence type="ECO:0000256" key="4">
    <source>
        <dbReference type="ARBA" id="ARBA00023163"/>
    </source>
</evidence>
<dbReference type="InterPro" id="IPR005119">
    <property type="entry name" value="LysR_subst-bd"/>
</dbReference>
<dbReference type="Gene3D" id="1.10.10.10">
    <property type="entry name" value="Winged helix-like DNA-binding domain superfamily/Winged helix DNA-binding domain"/>
    <property type="match status" value="1"/>
</dbReference>
<protein>
    <submittedName>
        <fullName evidence="6">LysR family glycine cleavage system transcriptional activator</fullName>
    </submittedName>
</protein>
<keyword evidence="4" id="KW-0804">Transcription</keyword>
<keyword evidence="2" id="KW-0805">Transcription regulation</keyword>
<dbReference type="RefSeq" id="WP_116517102.1">
    <property type="nucleotide sequence ID" value="NZ_JACCEX010000001.1"/>
</dbReference>
<keyword evidence="3" id="KW-0238">DNA-binding</keyword>
<organism evidence="6 7">
    <name type="scientific">Pusillimonas noertemannii</name>
    <dbReference type="NCBI Taxonomy" id="305977"/>
    <lineage>
        <taxon>Bacteria</taxon>
        <taxon>Pseudomonadati</taxon>
        <taxon>Pseudomonadota</taxon>
        <taxon>Betaproteobacteria</taxon>
        <taxon>Burkholderiales</taxon>
        <taxon>Alcaligenaceae</taxon>
        <taxon>Pusillimonas</taxon>
    </lineage>
</organism>
<dbReference type="GO" id="GO:0006351">
    <property type="term" value="P:DNA-templated transcription"/>
    <property type="evidence" value="ECO:0007669"/>
    <property type="project" value="TreeGrafter"/>
</dbReference>
<dbReference type="InterPro" id="IPR036390">
    <property type="entry name" value="WH_DNA-bd_sf"/>
</dbReference>
<reference evidence="6 7" key="1">
    <citation type="submission" date="2018-04" db="EMBL/GenBank/DDBJ databases">
        <title>Genomic Encyclopedia of Type Strains, Phase IV (KMG-IV): sequencing the most valuable type-strain genomes for metagenomic binning, comparative biology and taxonomic classification.</title>
        <authorList>
            <person name="Goeker M."/>
        </authorList>
    </citation>
    <scope>NUCLEOTIDE SEQUENCE [LARGE SCALE GENOMIC DNA]</scope>
    <source>
        <strain evidence="6 7">DSM 10065</strain>
    </source>
</reference>
<dbReference type="InterPro" id="IPR058163">
    <property type="entry name" value="LysR-type_TF_proteobact-type"/>
</dbReference>
<comment type="similarity">
    <text evidence="1">Belongs to the LysR transcriptional regulatory family.</text>
</comment>
<dbReference type="Pfam" id="PF00126">
    <property type="entry name" value="HTH_1"/>
    <property type="match status" value="1"/>
</dbReference>
<dbReference type="SUPFAM" id="SSF46785">
    <property type="entry name" value="Winged helix' DNA-binding domain"/>
    <property type="match status" value="1"/>
</dbReference>
<dbReference type="InterPro" id="IPR000847">
    <property type="entry name" value="LysR_HTH_N"/>
</dbReference>
<dbReference type="GO" id="GO:0043565">
    <property type="term" value="F:sequence-specific DNA binding"/>
    <property type="evidence" value="ECO:0007669"/>
    <property type="project" value="TreeGrafter"/>
</dbReference>
<dbReference type="OrthoDB" id="9178397at2"/>
<name>A0A2U1CPI1_9BURK</name>
<dbReference type="PROSITE" id="PS50931">
    <property type="entry name" value="HTH_LYSR"/>
    <property type="match status" value="1"/>
</dbReference>
<dbReference type="Proteomes" id="UP000246145">
    <property type="component" value="Unassembled WGS sequence"/>
</dbReference>
<accession>A0A2U1CPI1</accession>
<dbReference type="InterPro" id="IPR036388">
    <property type="entry name" value="WH-like_DNA-bd_sf"/>
</dbReference>
<proteinExistence type="inferred from homology"/>
<comment type="caution">
    <text evidence="6">The sequence shown here is derived from an EMBL/GenBank/DDBJ whole genome shotgun (WGS) entry which is preliminary data.</text>
</comment>
<feature type="domain" description="HTH lysR-type" evidence="5">
    <location>
        <begin position="6"/>
        <end position="63"/>
    </location>
</feature>
<evidence type="ECO:0000256" key="3">
    <source>
        <dbReference type="ARBA" id="ARBA00023125"/>
    </source>
</evidence>
<dbReference type="EMBL" id="QEKO01000001">
    <property type="protein sequence ID" value="PVY67795.1"/>
    <property type="molecule type" value="Genomic_DNA"/>
</dbReference>
<dbReference type="STRING" id="1231391.GCA_000308195_01415"/>
<evidence type="ECO:0000259" key="5">
    <source>
        <dbReference type="PROSITE" id="PS50931"/>
    </source>
</evidence>
<dbReference type="CDD" id="cd08432">
    <property type="entry name" value="PBP2_GcdR_TrpI_HvrB_AmpR_like"/>
    <property type="match status" value="1"/>
</dbReference>
<sequence>MRRVLPSMIALSAFEAAGRLGSFSAAAEELFVTQGAISRQIRGLEEYLGTKLFIRLTRRVELTPAGEMYLREIQQALDHVERATVNFKTRESRHSILTISVLPSVASFWLMSRLDSFTQQNPSIETRILTSIRAVDLQSNEADVAIRVGALPGKIYDARQPRIDLDMVSNWRGVNAEPLFDDVLVPVVSPKLLDPFGPVNEPADLLRLPLIHTASRTHAWRDWLGIYGLHEPPGKERIEYGHFFMAIEAARKGQGVALVPSILLSRFSPEELVTPLRSDTPSAGSYYLLMLADRAREPQCAAFCSWIKEQAAQVQAAGVEA</sequence>
<gene>
    <name evidence="6" type="ORF">C7440_0178</name>
</gene>
<dbReference type="PANTHER" id="PTHR30537:SF74">
    <property type="entry name" value="HTH-TYPE TRANSCRIPTIONAL REGULATOR TRPI"/>
    <property type="match status" value="1"/>
</dbReference>
<dbReference type="GO" id="GO:0003700">
    <property type="term" value="F:DNA-binding transcription factor activity"/>
    <property type="evidence" value="ECO:0007669"/>
    <property type="project" value="InterPro"/>
</dbReference>
<dbReference type="Gene3D" id="3.40.190.10">
    <property type="entry name" value="Periplasmic binding protein-like II"/>
    <property type="match status" value="2"/>
</dbReference>
<keyword evidence="7" id="KW-1185">Reference proteome</keyword>
<dbReference type="Pfam" id="PF03466">
    <property type="entry name" value="LysR_substrate"/>
    <property type="match status" value="1"/>
</dbReference>
<dbReference type="PANTHER" id="PTHR30537">
    <property type="entry name" value="HTH-TYPE TRANSCRIPTIONAL REGULATOR"/>
    <property type="match status" value="1"/>
</dbReference>
<evidence type="ECO:0000313" key="6">
    <source>
        <dbReference type="EMBL" id="PVY67795.1"/>
    </source>
</evidence>
<evidence type="ECO:0000256" key="1">
    <source>
        <dbReference type="ARBA" id="ARBA00009437"/>
    </source>
</evidence>
<evidence type="ECO:0000256" key="2">
    <source>
        <dbReference type="ARBA" id="ARBA00023015"/>
    </source>
</evidence>
<dbReference type="AlphaFoldDB" id="A0A2U1CPI1"/>
<evidence type="ECO:0000313" key="7">
    <source>
        <dbReference type="Proteomes" id="UP000246145"/>
    </source>
</evidence>
<dbReference type="FunFam" id="1.10.10.10:FF:000038">
    <property type="entry name" value="Glycine cleavage system transcriptional activator"/>
    <property type="match status" value="1"/>
</dbReference>
<dbReference type="PRINTS" id="PR00039">
    <property type="entry name" value="HTHLYSR"/>
</dbReference>